<dbReference type="GO" id="GO:0006402">
    <property type="term" value="P:mRNA catabolic process"/>
    <property type="evidence" value="ECO:0007669"/>
    <property type="project" value="TreeGrafter"/>
</dbReference>
<gene>
    <name evidence="3" type="ORF">MGLY_35270</name>
</gene>
<geneLocation type="plasmid" evidence="3 4">
    <name>pMGLY</name>
</geneLocation>
<comment type="similarity">
    <text evidence="1">Belongs to the PemK/MazF family.</text>
</comment>
<evidence type="ECO:0000313" key="4">
    <source>
        <dbReference type="Proteomes" id="UP000425916"/>
    </source>
</evidence>
<dbReference type="Proteomes" id="UP000425916">
    <property type="component" value="Plasmid pMGLY"/>
</dbReference>
<dbReference type="Pfam" id="PF02452">
    <property type="entry name" value="PemK_toxin"/>
    <property type="match status" value="1"/>
</dbReference>
<protein>
    <submittedName>
        <fullName evidence="3">PemK-like, MazF-like toxin of type II toxin-antitoxin system</fullName>
    </submittedName>
</protein>
<dbReference type="InterPro" id="IPR003477">
    <property type="entry name" value="PemK-like"/>
</dbReference>
<dbReference type="SUPFAM" id="SSF50118">
    <property type="entry name" value="Cell growth inhibitor/plasmid maintenance toxic component"/>
    <property type="match status" value="1"/>
</dbReference>
<dbReference type="InterPro" id="IPR011067">
    <property type="entry name" value="Plasmid_toxin/cell-grow_inhib"/>
</dbReference>
<evidence type="ECO:0000256" key="1">
    <source>
        <dbReference type="ARBA" id="ARBA00007521"/>
    </source>
</evidence>
<evidence type="ECO:0000256" key="2">
    <source>
        <dbReference type="ARBA" id="ARBA00022649"/>
    </source>
</evidence>
<dbReference type="OrthoDB" id="9808744at2"/>
<dbReference type="RefSeq" id="WP_156276621.1">
    <property type="nucleotide sequence ID" value="NZ_CP046245.1"/>
</dbReference>
<organism evidence="3 4">
    <name type="scientific">Neomoorella glycerini</name>
    <dbReference type="NCBI Taxonomy" id="55779"/>
    <lineage>
        <taxon>Bacteria</taxon>
        <taxon>Bacillati</taxon>
        <taxon>Bacillota</taxon>
        <taxon>Clostridia</taxon>
        <taxon>Neomoorellales</taxon>
        <taxon>Neomoorellaceae</taxon>
        <taxon>Neomoorella</taxon>
    </lineage>
</organism>
<reference evidence="3 4" key="1">
    <citation type="submission" date="2019-11" db="EMBL/GenBank/DDBJ databases">
        <title>Genome sequence of Moorella glycerini DSM11254.</title>
        <authorList>
            <person name="Poehlein A."/>
            <person name="Boeer T."/>
            <person name="Daniel R."/>
        </authorList>
    </citation>
    <scope>NUCLEOTIDE SEQUENCE [LARGE SCALE GENOMIC DNA]</scope>
    <source>
        <strain evidence="3 4">DSM 11254</strain>
        <plasmid evidence="3 4">pMGLY</plasmid>
    </source>
</reference>
<proteinExistence type="inferred from homology"/>
<dbReference type="GO" id="GO:0004521">
    <property type="term" value="F:RNA endonuclease activity"/>
    <property type="evidence" value="ECO:0007669"/>
    <property type="project" value="TreeGrafter"/>
</dbReference>
<dbReference type="GO" id="GO:0016075">
    <property type="term" value="P:rRNA catabolic process"/>
    <property type="evidence" value="ECO:0007669"/>
    <property type="project" value="TreeGrafter"/>
</dbReference>
<dbReference type="Gene3D" id="2.30.30.110">
    <property type="match status" value="1"/>
</dbReference>
<evidence type="ECO:0000313" key="3">
    <source>
        <dbReference type="EMBL" id="QGP94102.1"/>
    </source>
</evidence>
<dbReference type="GO" id="GO:0003677">
    <property type="term" value="F:DNA binding"/>
    <property type="evidence" value="ECO:0007669"/>
    <property type="project" value="InterPro"/>
</dbReference>
<keyword evidence="2" id="KW-1277">Toxin-antitoxin system</keyword>
<dbReference type="EMBL" id="CP046245">
    <property type="protein sequence ID" value="QGP94102.1"/>
    <property type="molecule type" value="Genomic_DNA"/>
</dbReference>
<name>A0A6I5ZVI7_9FIRM</name>
<accession>A0A6I5ZVI7</accession>
<sequence>MAIEAVAAGDILLIALPVHDPKGHEQEGVRPAVVVGVPQGPVRYPVVIVVPLTTRSGPWAKQNPILYQPLPSGAGGIPQASIVLIDQVRAVDVRRIKAYLGSLEEKTFEPIRSSLLKLFQKKLFYDQG</sequence>
<keyword evidence="3" id="KW-0614">Plasmid</keyword>
<dbReference type="PANTHER" id="PTHR33988:SF3">
    <property type="entry name" value="ENDORIBONUCLEASE TOXIN CHPB-RELATED"/>
    <property type="match status" value="1"/>
</dbReference>
<dbReference type="AlphaFoldDB" id="A0A6I5ZVI7"/>
<keyword evidence="4" id="KW-1185">Reference proteome</keyword>
<dbReference type="PANTHER" id="PTHR33988">
    <property type="entry name" value="ENDORIBONUCLEASE MAZF-RELATED"/>
    <property type="match status" value="1"/>
</dbReference>